<dbReference type="InterPro" id="IPR053967">
    <property type="entry name" value="LlgE_F_G-like_D1"/>
</dbReference>
<keyword evidence="6" id="KW-0966">Cell projection</keyword>
<comment type="subcellular location">
    <subcellularLocation>
        <location evidence="2">Bacterial flagellum basal body</location>
    </subcellularLocation>
</comment>
<gene>
    <name evidence="6" type="ORF">AF331_19205</name>
</gene>
<dbReference type="InterPro" id="IPR037925">
    <property type="entry name" value="FlgE/F/G-like"/>
</dbReference>
<keyword evidence="6" id="KW-0282">Flagellum</keyword>
<feature type="domain" description="Flagellar hook protein FlgE/F/G-like D1" evidence="5">
    <location>
        <begin position="104"/>
        <end position="167"/>
    </location>
</feature>
<dbReference type="RefSeq" id="WP_053429615.1">
    <property type="nucleotide sequence ID" value="NZ_JAWQGA010000001.1"/>
</dbReference>
<dbReference type="Pfam" id="PF06429">
    <property type="entry name" value="Flg_bbr_C"/>
    <property type="match status" value="1"/>
</dbReference>
<dbReference type="InterPro" id="IPR001444">
    <property type="entry name" value="Flag_bb_rod_N"/>
</dbReference>
<dbReference type="NCBIfam" id="TIGR03506">
    <property type="entry name" value="FlgEFG_subfam"/>
    <property type="match status" value="1"/>
</dbReference>
<evidence type="ECO:0000259" key="4">
    <source>
        <dbReference type="Pfam" id="PF06429"/>
    </source>
</evidence>
<feature type="domain" description="Flagellar basal-body/hook protein C-terminal" evidence="4">
    <location>
        <begin position="227"/>
        <end position="269"/>
    </location>
</feature>
<dbReference type="InterPro" id="IPR020013">
    <property type="entry name" value="Flagellar_FlgE/F/G"/>
</dbReference>
<dbReference type="InterPro" id="IPR019776">
    <property type="entry name" value="Flagellar_basal_body_rod_CS"/>
</dbReference>
<evidence type="ECO:0000259" key="3">
    <source>
        <dbReference type="Pfam" id="PF00460"/>
    </source>
</evidence>
<dbReference type="GO" id="GO:0071978">
    <property type="term" value="P:bacterial-type flagellum-dependent swarming motility"/>
    <property type="evidence" value="ECO:0007669"/>
    <property type="project" value="TreeGrafter"/>
</dbReference>
<proteinExistence type="inferred from homology"/>
<name>A0A0M0FZK1_9BACI</name>
<evidence type="ECO:0000256" key="1">
    <source>
        <dbReference type="ARBA" id="ARBA00009677"/>
    </source>
</evidence>
<sequence>MNRMMVTATNTLGQLQKQMDLIGNNLSNADTTGYKKREATFSDLLVQQVNNQRVDRFEGGRLTPLGVREGSGARLSKTALNLTQGTLKATGRSLDFALKDERQFFKVDDGTDVRYTRDGAFYSTPMDNGRSMLVNASGFPILDENDDPITFSDEASTFELGDNGVLSIIGPAGTENVDLGIVTIARPQFLEQLGGNLIGLRTDLGVTRNEVLTNLIGAGRTGISISQESLEASNVDMGKEMTDLLNVQRSYQFQTRSITMADQMMGLVNGIR</sequence>
<accession>A0A0M0FZK1</accession>
<reference evidence="7" key="1">
    <citation type="submission" date="2015-07" db="EMBL/GenBank/DDBJ databases">
        <title>Fjat-14235 jcm11544.</title>
        <authorList>
            <person name="Liu B."/>
            <person name="Wang J."/>
            <person name="Zhu Y."/>
            <person name="Liu G."/>
            <person name="Chen Q."/>
            <person name="Chen Z."/>
            <person name="Lan J."/>
            <person name="Che J."/>
            <person name="Ge C."/>
            <person name="Shi H."/>
            <person name="Pan Z."/>
            <person name="Liu X."/>
        </authorList>
    </citation>
    <scope>NUCLEOTIDE SEQUENCE [LARGE SCALE GENOMIC DNA]</scope>
    <source>
        <strain evidence="7">JCM 11544</strain>
    </source>
</reference>
<dbReference type="Pfam" id="PF00460">
    <property type="entry name" value="Flg_bb_rod"/>
    <property type="match status" value="1"/>
</dbReference>
<dbReference type="STRING" id="189381.GCA_900166615_00377"/>
<dbReference type="SUPFAM" id="SSF117143">
    <property type="entry name" value="Flagellar hook protein flgE"/>
    <property type="match status" value="1"/>
</dbReference>
<evidence type="ECO:0000259" key="5">
    <source>
        <dbReference type="Pfam" id="PF22692"/>
    </source>
</evidence>
<organism evidence="6 7">
    <name type="scientific">Rossellomorea marisflavi</name>
    <dbReference type="NCBI Taxonomy" id="189381"/>
    <lineage>
        <taxon>Bacteria</taxon>
        <taxon>Bacillati</taxon>
        <taxon>Bacillota</taxon>
        <taxon>Bacilli</taxon>
        <taxon>Bacillales</taxon>
        <taxon>Bacillaceae</taxon>
        <taxon>Rossellomorea</taxon>
    </lineage>
</organism>
<protein>
    <submittedName>
        <fullName evidence="6">Flagellar basal body rod protein FlgG</fullName>
    </submittedName>
</protein>
<dbReference type="Proteomes" id="UP000037405">
    <property type="component" value="Unassembled WGS sequence"/>
</dbReference>
<dbReference type="PANTHER" id="PTHR30435">
    <property type="entry name" value="FLAGELLAR PROTEIN"/>
    <property type="match status" value="1"/>
</dbReference>
<dbReference type="GO" id="GO:0009425">
    <property type="term" value="C:bacterial-type flagellum basal body"/>
    <property type="evidence" value="ECO:0007669"/>
    <property type="project" value="UniProtKB-SubCell"/>
</dbReference>
<dbReference type="OrthoDB" id="9804559at2"/>
<dbReference type="PANTHER" id="PTHR30435:SF19">
    <property type="entry name" value="FLAGELLAR BASAL-BODY ROD PROTEIN FLGG"/>
    <property type="match status" value="1"/>
</dbReference>
<evidence type="ECO:0000313" key="6">
    <source>
        <dbReference type="EMBL" id="KON82970.1"/>
    </source>
</evidence>
<evidence type="ECO:0000256" key="2">
    <source>
        <dbReference type="RuleBase" id="RU362116"/>
    </source>
</evidence>
<keyword evidence="2" id="KW-0975">Bacterial flagellum</keyword>
<dbReference type="EMBL" id="LGUE01000008">
    <property type="protein sequence ID" value="KON82970.1"/>
    <property type="molecule type" value="Genomic_DNA"/>
</dbReference>
<dbReference type="PROSITE" id="PS00588">
    <property type="entry name" value="FLAGELLA_BB_ROD"/>
    <property type="match status" value="1"/>
</dbReference>
<keyword evidence="6" id="KW-0969">Cilium</keyword>
<dbReference type="AlphaFoldDB" id="A0A0M0FZK1"/>
<feature type="domain" description="Flagellar basal body rod protein N-terminal" evidence="3">
    <location>
        <begin position="7"/>
        <end position="35"/>
    </location>
</feature>
<keyword evidence="7" id="KW-1185">Reference proteome</keyword>
<dbReference type="PATRIC" id="fig|189381.12.peg.3355"/>
<comment type="caution">
    <text evidence="6">The sequence shown here is derived from an EMBL/GenBank/DDBJ whole genome shotgun (WGS) entry which is preliminary data.</text>
</comment>
<comment type="similarity">
    <text evidence="1 2">Belongs to the flagella basal body rod proteins family.</text>
</comment>
<dbReference type="Pfam" id="PF22692">
    <property type="entry name" value="LlgE_F_G_D1"/>
    <property type="match status" value="1"/>
</dbReference>
<dbReference type="InterPro" id="IPR010930">
    <property type="entry name" value="Flg_bb/hook_C_dom"/>
</dbReference>
<evidence type="ECO:0000313" key="7">
    <source>
        <dbReference type="Proteomes" id="UP000037405"/>
    </source>
</evidence>